<gene>
    <name evidence="2" type="ORF">KQI86_04935</name>
</gene>
<evidence type="ECO:0000313" key="3">
    <source>
        <dbReference type="Proteomes" id="UP000726170"/>
    </source>
</evidence>
<proteinExistence type="predicted"/>
<dbReference type="PANTHER" id="PTHR43691:SF11">
    <property type="entry name" value="FI09636P-RELATED"/>
    <property type="match status" value="1"/>
</dbReference>
<accession>A0ABS6EF77</accession>
<dbReference type="EMBL" id="JAHLQF010000001">
    <property type="protein sequence ID" value="MBU5483665.1"/>
    <property type="molecule type" value="Genomic_DNA"/>
</dbReference>
<name>A0ABS6EF77_9CLOT</name>
<dbReference type="CDD" id="cd17767">
    <property type="entry name" value="UP_EcUdp-like"/>
    <property type="match status" value="1"/>
</dbReference>
<comment type="caution">
    <text evidence="2">The sequence shown here is derived from an EMBL/GenBank/DDBJ whole genome shotgun (WGS) entry which is preliminary data.</text>
</comment>
<dbReference type="Proteomes" id="UP000726170">
    <property type="component" value="Unassembled WGS sequence"/>
</dbReference>
<evidence type="ECO:0000259" key="1">
    <source>
        <dbReference type="Pfam" id="PF01048"/>
    </source>
</evidence>
<feature type="domain" description="Nucleoside phosphorylase" evidence="1">
    <location>
        <begin position="30"/>
        <end position="234"/>
    </location>
</feature>
<dbReference type="PANTHER" id="PTHR43691">
    <property type="entry name" value="URIDINE PHOSPHORYLASE"/>
    <property type="match status" value="1"/>
</dbReference>
<dbReference type="Pfam" id="PF01048">
    <property type="entry name" value="PNP_UDP_1"/>
    <property type="match status" value="1"/>
</dbReference>
<sequence length="264" mass="29356">MINLYIVADNPLYDNKVPHLRCEKKDICDVVLLPGDPGRVEFFSELLDDFQIISSNREYKLAKGTYKGYPVNICSTGIGAASTEIAVTELIELGAKALIRIGGTGAIKEGVECGDFIINTASVRLGGSSMFYAMPEYPAVADFNLVMCLKEACKEKNLKHHLGIGASVGSFYRGQGRNPLAMEKDKNYKDLYEEFIRLNVLNMEMEAETIFTLSSIYGVMAGSICTVHCNRLTNKWLVEYEEPQKTMCKTALEAVIKVYENCLK</sequence>
<evidence type="ECO:0000313" key="2">
    <source>
        <dbReference type="EMBL" id="MBU5483665.1"/>
    </source>
</evidence>
<dbReference type="InterPro" id="IPR000845">
    <property type="entry name" value="Nucleoside_phosphorylase_d"/>
</dbReference>
<reference evidence="2 3" key="1">
    <citation type="submission" date="2021-06" db="EMBL/GenBank/DDBJ databases">
        <authorList>
            <person name="Sun Q."/>
            <person name="Li D."/>
        </authorList>
    </citation>
    <scope>NUCLEOTIDE SEQUENCE [LARGE SCALE GENOMIC DNA]</scope>
    <source>
        <strain evidence="2 3">MSJ-11</strain>
    </source>
</reference>
<protein>
    <submittedName>
        <fullName evidence="2">Nucleoside phosphorylase</fullName>
    </submittedName>
</protein>
<organism evidence="2 3">
    <name type="scientific">Clostridium mobile</name>
    <dbReference type="NCBI Taxonomy" id="2841512"/>
    <lineage>
        <taxon>Bacteria</taxon>
        <taxon>Bacillati</taxon>
        <taxon>Bacillota</taxon>
        <taxon>Clostridia</taxon>
        <taxon>Eubacteriales</taxon>
        <taxon>Clostridiaceae</taxon>
        <taxon>Clostridium</taxon>
    </lineage>
</organism>
<keyword evidence="3" id="KW-1185">Reference proteome</keyword>